<sequence length="274" mass="30674">MIGTSCFSYTKEDQRPDTTAMLVKTNRIEAYVPGRGPGSSVIHDIVHDAQSGIIPQISTKDFSTTWKNLDSDVEVDVMNNVGQTPLSVLCGQPRGDSRLVNLFLSSGADPNARPGCLPKYTGLTCLHQAIYSLQPLKIPGLSTFVDHASTFARFNPEFVSWPRSAKFHSSQTRELQRQKIRALVDHGVDLFAVSTEFGTPTDVARLSDNFFLWCSVLADSGIDVPKFLARDKTVLRNFRLGCWYRKKQQSQAIRRDMGERFVHNTHAEHRGLFV</sequence>
<dbReference type="AlphaFoldDB" id="A0AA40K1X6"/>
<organism evidence="1 2">
    <name type="scientific">Schizothecium vesticola</name>
    <dbReference type="NCBI Taxonomy" id="314040"/>
    <lineage>
        <taxon>Eukaryota</taxon>
        <taxon>Fungi</taxon>
        <taxon>Dikarya</taxon>
        <taxon>Ascomycota</taxon>
        <taxon>Pezizomycotina</taxon>
        <taxon>Sordariomycetes</taxon>
        <taxon>Sordariomycetidae</taxon>
        <taxon>Sordariales</taxon>
        <taxon>Schizotheciaceae</taxon>
        <taxon>Schizothecium</taxon>
    </lineage>
</organism>
<evidence type="ECO:0000313" key="2">
    <source>
        <dbReference type="Proteomes" id="UP001172155"/>
    </source>
</evidence>
<dbReference type="Gene3D" id="1.25.40.20">
    <property type="entry name" value="Ankyrin repeat-containing domain"/>
    <property type="match status" value="1"/>
</dbReference>
<keyword evidence="2" id="KW-1185">Reference proteome</keyword>
<dbReference type="Pfam" id="PF00023">
    <property type="entry name" value="Ank"/>
    <property type="match status" value="1"/>
</dbReference>
<evidence type="ECO:0000313" key="1">
    <source>
        <dbReference type="EMBL" id="KAK0742948.1"/>
    </source>
</evidence>
<accession>A0AA40K1X6</accession>
<comment type="caution">
    <text evidence="1">The sequence shown here is derived from an EMBL/GenBank/DDBJ whole genome shotgun (WGS) entry which is preliminary data.</text>
</comment>
<dbReference type="InterPro" id="IPR036770">
    <property type="entry name" value="Ankyrin_rpt-contain_sf"/>
</dbReference>
<dbReference type="SUPFAM" id="SSF48403">
    <property type="entry name" value="Ankyrin repeat"/>
    <property type="match status" value="1"/>
</dbReference>
<name>A0AA40K1X6_9PEZI</name>
<dbReference type="Proteomes" id="UP001172155">
    <property type="component" value="Unassembled WGS sequence"/>
</dbReference>
<protein>
    <recommendedName>
        <fullName evidence="3">Ankyrin</fullName>
    </recommendedName>
</protein>
<reference evidence="1" key="1">
    <citation type="submission" date="2023-06" db="EMBL/GenBank/DDBJ databases">
        <title>Genome-scale phylogeny and comparative genomics of the fungal order Sordariales.</title>
        <authorList>
            <consortium name="Lawrence Berkeley National Laboratory"/>
            <person name="Hensen N."/>
            <person name="Bonometti L."/>
            <person name="Westerberg I."/>
            <person name="Brannstrom I.O."/>
            <person name="Guillou S."/>
            <person name="Cros-Aarteil S."/>
            <person name="Calhoun S."/>
            <person name="Haridas S."/>
            <person name="Kuo A."/>
            <person name="Mondo S."/>
            <person name="Pangilinan J."/>
            <person name="Riley R."/>
            <person name="LaButti K."/>
            <person name="Andreopoulos B."/>
            <person name="Lipzen A."/>
            <person name="Chen C."/>
            <person name="Yanf M."/>
            <person name="Daum C."/>
            <person name="Ng V."/>
            <person name="Clum A."/>
            <person name="Steindorff A."/>
            <person name="Ohm R."/>
            <person name="Martin F."/>
            <person name="Silar P."/>
            <person name="Natvig D."/>
            <person name="Lalanne C."/>
            <person name="Gautier V."/>
            <person name="Ament-velasquez S.L."/>
            <person name="Kruys A."/>
            <person name="Hutchinson M.I."/>
            <person name="Powell A.J."/>
            <person name="Barry K."/>
            <person name="Miller A.N."/>
            <person name="Grigoriev I.V."/>
            <person name="Debuchy R."/>
            <person name="Gladieux P."/>
            <person name="Thoren M.H."/>
            <person name="Johannesson H."/>
        </authorList>
    </citation>
    <scope>NUCLEOTIDE SEQUENCE</scope>
    <source>
        <strain evidence="1">SMH3187-1</strain>
    </source>
</reference>
<proteinExistence type="predicted"/>
<dbReference type="InterPro" id="IPR002110">
    <property type="entry name" value="Ankyrin_rpt"/>
</dbReference>
<dbReference type="EMBL" id="JAUKUD010000005">
    <property type="protein sequence ID" value="KAK0742948.1"/>
    <property type="molecule type" value="Genomic_DNA"/>
</dbReference>
<evidence type="ECO:0008006" key="3">
    <source>
        <dbReference type="Google" id="ProtNLM"/>
    </source>
</evidence>
<gene>
    <name evidence="1" type="ORF">B0T18DRAFT_172979</name>
</gene>